<evidence type="ECO:0000259" key="4">
    <source>
        <dbReference type="Pfam" id="PF02678"/>
    </source>
</evidence>
<dbReference type="Proteomes" id="UP000318801">
    <property type="component" value="Unassembled WGS sequence"/>
</dbReference>
<dbReference type="EMBL" id="VHLG01000020">
    <property type="protein sequence ID" value="TPW27087.1"/>
    <property type="molecule type" value="Genomic_DNA"/>
</dbReference>
<feature type="binding site" evidence="2">
    <location>
        <position position="101"/>
    </location>
    <ligand>
        <name>Fe cation</name>
        <dbReference type="ChEBI" id="CHEBI:24875"/>
    </ligand>
</feature>
<keyword evidence="2" id="KW-0408">Iron</keyword>
<dbReference type="SUPFAM" id="SSF51182">
    <property type="entry name" value="RmlC-like cupins"/>
    <property type="match status" value="1"/>
</dbReference>
<dbReference type="InterPro" id="IPR012093">
    <property type="entry name" value="Pirin"/>
</dbReference>
<dbReference type="PIRSF" id="PIRSF006232">
    <property type="entry name" value="Pirin"/>
    <property type="match status" value="1"/>
</dbReference>
<gene>
    <name evidence="6" type="ORF">FJU08_21005</name>
</gene>
<evidence type="ECO:0000259" key="5">
    <source>
        <dbReference type="Pfam" id="PF17954"/>
    </source>
</evidence>
<dbReference type="InterPro" id="IPR003829">
    <property type="entry name" value="Pirin_N_dom"/>
</dbReference>
<comment type="cofactor">
    <cofactor evidence="2">
        <name>Fe cation</name>
        <dbReference type="ChEBI" id="CHEBI:24875"/>
    </cofactor>
    <text evidence="2">Binds 1 Fe cation per subunit.</text>
</comment>
<evidence type="ECO:0000313" key="6">
    <source>
        <dbReference type="EMBL" id="TPW27087.1"/>
    </source>
</evidence>
<feature type="binding site" evidence="2">
    <location>
        <position position="57"/>
    </location>
    <ligand>
        <name>Fe cation</name>
        <dbReference type="ChEBI" id="CHEBI:24875"/>
    </ligand>
</feature>
<comment type="caution">
    <text evidence="6">The sequence shown here is derived from an EMBL/GenBank/DDBJ whole genome shotgun (WGS) entry which is preliminary data.</text>
</comment>
<dbReference type="InterPro" id="IPR011051">
    <property type="entry name" value="RmlC_Cupin_sf"/>
</dbReference>
<evidence type="ECO:0000256" key="1">
    <source>
        <dbReference type="ARBA" id="ARBA00008416"/>
    </source>
</evidence>
<dbReference type="AlphaFoldDB" id="A0A506U589"/>
<dbReference type="Gene3D" id="2.60.120.10">
    <property type="entry name" value="Jelly Rolls"/>
    <property type="match status" value="2"/>
</dbReference>
<sequence length="231" mass="25190">MVLIHDSMHRGHTRQGWLDSFHTFSFGGFSDPTRMGYGALRVINEDRIIPGSGFSAHGHDNMDILTLPLTGALRHADTLGNSTVIRPGEAQLMSAGSGIRHEEMNASVDGTTHFLQIWIIPEEFDGKPTYQQITLPEAARGWTRFADRNGGEGILKLISDTKIAVASPLEGDRLAVTPKLGRQHFVQIVEGLATLEGERLNAGTGLQIGTEEIGPIEWVTGGRALLFDLKQ</sequence>
<feature type="domain" description="Quercetin 2,3-dioxygenase C-terminal cupin" evidence="5">
    <location>
        <begin position="148"/>
        <end position="229"/>
    </location>
</feature>
<evidence type="ECO:0000256" key="2">
    <source>
        <dbReference type="PIRSR" id="PIRSR006232-1"/>
    </source>
</evidence>
<dbReference type="InterPro" id="IPR041602">
    <property type="entry name" value="Quercetinase_C"/>
</dbReference>
<evidence type="ECO:0000313" key="7">
    <source>
        <dbReference type="Proteomes" id="UP000318801"/>
    </source>
</evidence>
<feature type="domain" description="Pirin N-terminal" evidence="4">
    <location>
        <begin position="13"/>
        <end position="119"/>
    </location>
</feature>
<feature type="binding site" evidence="2">
    <location>
        <position position="103"/>
    </location>
    <ligand>
        <name>Fe cation</name>
        <dbReference type="ChEBI" id="CHEBI:24875"/>
    </ligand>
</feature>
<evidence type="ECO:0000256" key="3">
    <source>
        <dbReference type="RuleBase" id="RU003457"/>
    </source>
</evidence>
<feature type="binding site" evidence="2">
    <location>
        <position position="59"/>
    </location>
    <ligand>
        <name>Fe cation</name>
        <dbReference type="ChEBI" id="CHEBI:24875"/>
    </ligand>
</feature>
<name>A0A506U589_9HYPH</name>
<keyword evidence="7" id="KW-1185">Reference proteome</keyword>
<dbReference type="Pfam" id="PF02678">
    <property type="entry name" value="Pirin"/>
    <property type="match status" value="1"/>
</dbReference>
<dbReference type="Pfam" id="PF17954">
    <property type="entry name" value="Pirin_C_2"/>
    <property type="match status" value="1"/>
</dbReference>
<accession>A0A506U589</accession>
<dbReference type="GO" id="GO:0046872">
    <property type="term" value="F:metal ion binding"/>
    <property type="evidence" value="ECO:0007669"/>
    <property type="project" value="UniProtKB-KW"/>
</dbReference>
<dbReference type="InterPro" id="IPR014710">
    <property type="entry name" value="RmlC-like_jellyroll"/>
</dbReference>
<dbReference type="CDD" id="cd02910">
    <property type="entry name" value="cupin_Yhhw_N"/>
    <property type="match status" value="1"/>
</dbReference>
<dbReference type="RefSeq" id="WP_141151016.1">
    <property type="nucleotide sequence ID" value="NZ_VHLG01000020.1"/>
</dbReference>
<dbReference type="OrthoDB" id="9780903at2"/>
<dbReference type="PANTHER" id="PTHR43212:SF3">
    <property type="entry name" value="QUERCETIN 2,3-DIOXYGENASE"/>
    <property type="match status" value="1"/>
</dbReference>
<reference evidence="6 7" key="1">
    <citation type="submission" date="2019-06" db="EMBL/GenBank/DDBJ databases">
        <authorList>
            <person name="Li M."/>
        </authorList>
    </citation>
    <scope>NUCLEOTIDE SEQUENCE [LARGE SCALE GENOMIC DNA]</scope>
    <source>
        <strain evidence="6 7">BGMRC2036</strain>
    </source>
</reference>
<dbReference type="PANTHER" id="PTHR43212">
    <property type="entry name" value="QUERCETIN 2,3-DIOXYGENASE"/>
    <property type="match status" value="1"/>
</dbReference>
<comment type="similarity">
    <text evidence="1 3">Belongs to the pirin family.</text>
</comment>
<proteinExistence type="inferred from homology"/>
<keyword evidence="2" id="KW-0479">Metal-binding</keyword>
<protein>
    <submittedName>
        <fullName evidence="6">Pirin family protein</fullName>
    </submittedName>
</protein>
<organism evidence="6 7">
    <name type="scientific">Martelella alba</name>
    <dbReference type="NCBI Taxonomy" id="2590451"/>
    <lineage>
        <taxon>Bacteria</taxon>
        <taxon>Pseudomonadati</taxon>
        <taxon>Pseudomonadota</taxon>
        <taxon>Alphaproteobacteria</taxon>
        <taxon>Hyphomicrobiales</taxon>
        <taxon>Aurantimonadaceae</taxon>
        <taxon>Martelella</taxon>
    </lineage>
</organism>